<protein>
    <recommendedName>
        <fullName evidence="3">DUF3887 domain-containing protein</fullName>
    </recommendedName>
</protein>
<evidence type="ECO:0000313" key="2">
    <source>
        <dbReference type="Proteomes" id="UP000295680"/>
    </source>
</evidence>
<dbReference type="Proteomes" id="UP000295680">
    <property type="component" value="Unassembled WGS sequence"/>
</dbReference>
<sequence>MNDELAELAATIEADAARLGEAARAGAMVSTELAAVRMARELSALTETAMRISVRRARAAGHTWQEIGDVLGVSRQAAFQRFGQPVDPRTGQEMSRDLLPGAADRAVVILGDFLSGRADAVVAEFAPETLAKPEADPDAIASASAQVAGLVGAFERMGEPVVSPLGDYTLVNVPLSFEAGEMKGRVSFTADGKVSGLWVLHPDAP</sequence>
<accession>A0A4R2JQX4</accession>
<evidence type="ECO:0008006" key="3">
    <source>
        <dbReference type="Google" id="ProtNLM"/>
    </source>
</evidence>
<organism evidence="1 2">
    <name type="scientific">Actinocrispum wychmicini</name>
    <dbReference type="NCBI Taxonomy" id="1213861"/>
    <lineage>
        <taxon>Bacteria</taxon>
        <taxon>Bacillati</taxon>
        <taxon>Actinomycetota</taxon>
        <taxon>Actinomycetes</taxon>
        <taxon>Pseudonocardiales</taxon>
        <taxon>Pseudonocardiaceae</taxon>
        <taxon>Actinocrispum</taxon>
    </lineage>
</organism>
<gene>
    <name evidence="1" type="ORF">EV192_104441</name>
</gene>
<dbReference type="OrthoDB" id="9812570at2"/>
<keyword evidence="2" id="KW-1185">Reference proteome</keyword>
<dbReference type="EMBL" id="SLWS01000004">
    <property type="protein sequence ID" value="TCO59598.1"/>
    <property type="molecule type" value="Genomic_DNA"/>
</dbReference>
<evidence type="ECO:0000313" key="1">
    <source>
        <dbReference type="EMBL" id="TCO59598.1"/>
    </source>
</evidence>
<dbReference type="Gene3D" id="3.10.450.590">
    <property type="match status" value="1"/>
</dbReference>
<dbReference type="AlphaFoldDB" id="A0A4R2JQX4"/>
<comment type="caution">
    <text evidence="1">The sequence shown here is derived from an EMBL/GenBank/DDBJ whole genome shotgun (WGS) entry which is preliminary data.</text>
</comment>
<reference evidence="1 2" key="1">
    <citation type="submission" date="2019-03" db="EMBL/GenBank/DDBJ databases">
        <title>Genomic Encyclopedia of Type Strains, Phase IV (KMG-IV): sequencing the most valuable type-strain genomes for metagenomic binning, comparative biology and taxonomic classification.</title>
        <authorList>
            <person name="Goeker M."/>
        </authorList>
    </citation>
    <scope>NUCLEOTIDE SEQUENCE [LARGE SCALE GENOMIC DNA]</scope>
    <source>
        <strain evidence="1 2">DSM 45934</strain>
    </source>
</reference>
<name>A0A4R2JQX4_9PSEU</name>
<proteinExistence type="predicted"/>
<dbReference type="RefSeq" id="WP_132117617.1">
    <property type="nucleotide sequence ID" value="NZ_SLWS01000004.1"/>
</dbReference>